<evidence type="ECO:0000256" key="1">
    <source>
        <dbReference type="SAM" id="MobiDB-lite"/>
    </source>
</evidence>
<protein>
    <submittedName>
        <fullName evidence="2">Uncharacterized protein</fullName>
    </submittedName>
</protein>
<feature type="compositionally biased region" description="Basic and acidic residues" evidence="1">
    <location>
        <begin position="1"/>
        <end position="11"/>
    </location>
</feature>
<sequence>MAMRTHSRDTRNPCGVSDSPPASAPDRIKGLGLGGVNHERGLVLVRKEASRLGHVLARPKRDKNVA</sequence>
<name>A0ABU6RX37_9FABA</name>
<proteinExistence type="predicted"/>
<feature type="region of interest" description="Disordered" evidence="1">
    <location>
        <begin position="1"/>
        <end position="33"/>
    </location>
</feature>
<gene>
    <name evidence="2" type="ORF">PIB30_100127</name>
</gene>
<evidence type="ECO:0000313" key="3">
    <source>
        <dbReference type="Proteomes" id="UP001341840"/>
    </source>
</evidence>
<reference evidence="2 3" key="1">
    <citation type="journal article" date="2023" name="Plants (Basel)">
        <title>Bridging the Gap: Combining Genomics and Transcriptomics Approaches to Understand Stylosanthes scabra, an Orphan Legume from the Brazilian Caatinga.</title>
        <authorList>
            <person name="Ferreira-Neto J.R.C."/>
            <person name="da Silva M.D."/>
            <person name="Binneck E."/>
            <person name="de Melo N.F."/>
            <person name="da Silva R.H."/>
            <person name="de Melo A.L.T.M."/>
            <person name="Pandolfi V."/>
            <person name="Bustamante F.O."/>
            <person name="Brasileiro-Vidal A.C."/>
            <person name="Benko-Iseppon A.M."/>
        </authorList>
    </citation>
    <scope>NUCLEOTIDE SEQUENCE [LARGE SCALE GENOMIC DNA]</scope>
    <source>
        <tissue evidence="2">Leaves</tissue>
    </source>
</reference>
<evidence type="ECO:0000313" key="2">
    <source>
        <dbReference type="EMBL" id="MED6128666.1"/>
    </source>
</evidence>
<organism evidence="2 3">
    <name type="scientific">Stylosanthes scabra</name>
    <dbReference type="NCBI Taxonomy" id="79078"/>
    <lineage>
        <taxon>Eukaryota</taxon>
        <taxon>Viridiplantae</taxon>
        <taxon>Streptophyta</taxon>
        <taxon>Embryophyta</taxon>
        <taxon>Tracheophyta</taxon>
        <taxon>Spermatophyta</taxon>
        <taxon>Magnoliopsida</taxon>
        <taxon>eudicotyledons</taxon>
        <taxon>Gunneridae</taxon>
        <taxon>Pentapetalae</taxon>
        <taxon>rosids</taxon>
        <taxon>fabids</taxon>
        <taxon>Fabales</taxon>
        <taxon>Fabaceae</taxon>
        <taxon>Papilionoideae</taxon>
        <taxon>50 kb inversion clade</taxon>
        <taxon>dalbergioids sensu lato</taxon>
        <taxon>Dalbergieae</taxon>
        <taxon>Pterocarpus clade</taxon>
        <taxon>Stylosanthes</taxon>
    </lineage>
</organism>
<comment type="caution">
    <text evidence="2">The sequence shown here is derived from an EMBL/GenBank/DDBJ whole genome shotgun (WGS) entry which is preliminary data.</text>
</comment>
<keyword evidence="3" id="KW-1185">Reference proteome</keyword>
<dbReference type="EMBL" id="JASCZI010032967">
    <property type="protein sequence ID" value="MED6128666.1"/>
    <property type="molecule type" value="Genomic_DNA"/>
</dbReference>
<dbReference type="Proteomes" id="UP001341840">
    <property type="component" value="Unassembled WGS sequence"/>
</dbReference>
<accession>A0ABU6RX37</accession>